<name>A0A0S3SJ46_PHAAN</name>
<dbReference type="Proteomes" id="UP000291084">
    <property type="component" value="Chromosome 7"/>
</dbReference>
<feature type="transmembrane region" description="Helical" evidence="1">
    <location>
        <begin position="67"/>
        <end position="89"/>
    </location>
</feature>
<protein>
    <submittedName>
        <fullName evidence="2">Uncharacterized protein</fullName>
    </submittedName>
</protein>
<dbReference type="EMBL" id="AP015040">
    <property type="protein sequence ID" value="BAT92839.1"/>
    <property type="molecule type" value="Genomic_DNA"/>
</dbReference>
<dbReference type="AlphaFoldDB" id="A0A0S3SJ46"/>
<sequence>MFTIYKILKNIVLGFPDLLYSALLYSINTGENCNSNLRQKYIVHLNLSYSTLIKVWLLSMTFLLSDFLLTIILSGLIVCLNIVFLIKLIMNIEAPVLQKPIFTNHRRRLRACLKEVEKEKGRETIRVSLQSALESIFQMLIYG</sequence>
<keyword evidence="1" id="KW-0812">Transmembrane</keyword>
<accession>A0A0S3SJ46</accession>
<evidence type="ECO:0000256" key="1">
    <source>
        <dbReference type="SAM" id="Phobius"/>
    </source>
</evidence>
<evidence type="ECO:0000313" key="3">
    <source>
        <dbReference type="Proteomes" id="UP000291084"/>
    </source>
</evidence>
<reference evidence="2 3" key="1">
    <citation type="journal article" date="2015" name="Sci. Rep.">
        <title>The power of single molecule real-time sequencing technology in the de novo assembly of a eukaryotic genome.</title>
        <authorList>
            <person name="Sakai H."/>
            <person name="Naito K."/>
            <person name="Ogiso-Tanaka E."/>
            <person name="Takahashi Y."/>
            <person name="Iseki K."/>
            <person name="Muto C."/>
            <person name="Satou K."/>
            <person name="Teruya K."/>
            <person name="Shiroma A."/>
            <person name="Shimoji M."/>
            <person name="Hirano T."/>
            <person name="Itoh T."/>
            <person name="Kaga A."/>
            <person name="Tomooka N."/>
        </authorList>
    </citation>
    <scope>NUCLEOTIDE SEQUENCE [LARGE SCALE GENOMIC DNA]</scope>
    <source>
        <strain evidence="3">cv. Shumari</strain>
    </source>
</reference>
<keyword evidence="3" id="KW-1185">Reference proteome</keyword>
<proteinExistence type="predicted"/>
<gene>
    <name evidence="2" type="primary">Vigan.07G168400</name>
    <name evidence="2" type="ORF">VIGAN_07168400</name>
</gene>
<keyword evidence="1" id="KW-0472">Membrane</keyword>
<evidence type="ECO:0000313" key="2">
    <source>
        <dbReference type="EMBL" id="BAT92839.1"/>
    </source>
</evidence>
<keyword evidence="1" id="KW-1133">Transmembrane helix</keyword>
<organism evidence="2 3">
    <name type="scientific">Vigna angularis var. angularis</name>
    <dbReference type="NCBI Taxonomy" id="157739"/>
    <lineage>
        <taxon>Eukaryota</taxon>
        <taxon>Viridiplantae</taxon>
        <taxon>Streptophyta</taxon>
        <taxon>Embryophyta</taxon>
        <taxon>Tracheophyta</taxon>
        <taxon>Spermatophyta</taxon>
        <taxon>Magnoliopsida</taxon>
        <taxon>eudicotyledons</taxon>
        <taxon>Gunneridae</taxon>
        <taxon>Pentapetalae</taxon>
        <taxon>rosids</taxon>
        <taxon>fabids</taxon>
        <taxon>Fabales</taxon>
        <taxon>Fabaceae</taxon>
        <taxon>Papilionoideae</taxon>
        <taxon>50 kb inversion clade</taxon>
        <taxon>NPAAA clade</taxon>
        <taxon>indigoferoid/millettioid clade</taxon>
        <taxon>Phaseoleae</taxon>
        <taxon>Vigna</taxon>
    </lineage>
</organism>